<protein>
    <submittedName>
        <fullName evidence="2">Uncharacterized protein</fullName>
    </submittedName>
</protein>
<keyword evidence="3" id="KW-1185">Reference proteome</keyword>
<reference evidence="2 3" key="1">
    <citation type="journal article" date="2012" name="Proc. Natl. Acad. Sci. U.S.A.">
        <title>Comparative genomics of Ceriporiopsis subvermispora and Phanerochaete chrysosporium provide insight into selective ligninolysis.</title>
        <authorList>
            <person name="Fernandez-Fueyo E."/>
            <person name="Ruiz-Duenas F.J."/>
            <person name="Ferreira P."/>
            <person name="Floudas D."/>
            <person name="Hibbett D.S."/>
            <person name="Canessa P."/>
            <person name="Larrondo L.F."/>
            <person name="James T.Y."/>
            <person name="Seelenfreund D."/>
            <person name="Lobos S."/>
            <person name="Polanco R."/>
            <person name="Tello M."/>
            <person name="Honda Y."/>
            <person name="Watanabe T."/>
            <person name="Watanabe T."/>
            <person name="Ryu J.S."/>
            <person name="Kubicek C.P."/>
            <person name="Schmoll M."/>
            <person name="Gaskell J."/>
            <person name="Hammel K.E."/>
            <person name="St John F.J."/>
            <person name="Vanden Wymelenberg A."/>
            <person name="Sabat G."/>
            <person name="Splinter BonDurant S."/>
            <person name="Syed K."/>
            <person name="Yadav J.S."/>
            <person name="Doddapaneni H."/>
            <person name="Subramanian V."/>
            <person name="Lavin J.L."/>
            <person name="Oguiza J.A."/>
            <person name="Perez G."/>
            <person name="Pisabarro A.G."/>
            <person name="Ramirez L."/>
            <person name="Santoyo F."/>
            <person name="Master E."/>
            <person name="Coutinho P.M."/>
            <person name="Henrissat B."/>
            <person name="Lombard V."/>
            <person name="Magnuson J.K."/>
            <person name="Kuees U."/>
            <person name="Hori C."/>
            <person name="Igarashi K."/>
            <person name="Samejima M."/>
            <person name="Held B.W."/>
            <person name="Barry K.W."/>
            <person name="LaButti K.M."/>
            <person name="Lapidus A."/>
            <person name="Lindquist E.A."/>
            <person name="Lucas S.M."/>
            <person name="Riley R."/>
            <person name="Salamov A.A."/>
            <person name="Hoffmeister D."/>
            <person name="Schwenk D."/>
            <person name="Hadar Y."/>
            <person name="Yarden O."/>
            <person name="de Vries R.P."/>
            <person name="Wiebenga A."/>
            <person name="Stenlid J."/>
            <person name="Eastwood D."/>
            <person name="Grigoriev I.V."/>
            <person name="Berka R.M."/>
            <person name="Blanchette R.A."/>
            <person name="Kersten P."/>
            <person name="Martinez A.T."/>
            <person name="Vicuna R."/>
            <person name="Cullen D."/>
        </authorList>
    </citation>
    <scope>NUCLEOTIDE SEQUENCE [LARGE SCALE GENOMIC DNA]</scope>
    <source>
        <strain evidence="2 3">B</strain>
    </source>
</reference>
<dbReference type="EMBL" id="KB445793">
    <property type="protein sequence ID" value="EMD39756.1"/>
    <property type="molecule type" value="Genomic_DNA"/>
</dbReference>
<evidence type="ECO:0000313" key="3">
    <source>
        <dbReference type="Proteomes" id="UP000016930"/>
    </source>
</evidence>
<dbReference type="Proteomes" id="UP000016930">
    <property type="component" value="Unassembled WGS sequence"/>
</dbReference>
<dbReference type="HOGENOM" id="CLU_2196637_0_0_1"/>
<feature type="compositionally biased region" description="Polar residues" evidence="1">
    <location>
        <begin position="58"/>
        <end position="70"/>
    </location>
</feature>
<name>M2RLL8_CERS8</name>
<gene>
    <name evidence="2" type="ORF">CERSUDRAFT_92245</name>
</gene>
<evidence type="ECO:0000313" key="2">
    <source>
        <dbReference type="EMBL" id="EMD39756.1"/>
    </source>
</evidence>
<accession>M2RLL8</accession>
<evidence type="ECO:0000256" key="1">
    <source>
        <dbReference type="SAM" id="MobiDB-lite"/>
    </source>
</evidence>
<dbReference type="AlphaFoldDB" id="M2RLL8"/>
<sequence length="108" mass="11077">MAHEQPALAPLVRVVPPKKQNALACTRGSTLGKRAARDTLLATIQSSPSRTYRRSLTCPANSTSHGTPSDGSPVPLASQPSSSRSKAPVSLLSIPGSAVAIAVLHALS</sequence>
<feature type="region of interest" description="Disordered" evidence="1">
    <location>
        <begin position="42"/>
        <end position="89"/>
    </location>
</feature>
<proteinExistence type="predicted"/>
<organism evidence="2 3">
    <name type="scientific">Ceriporiopsis subvermispora (strain B)</name>
    <name type="common">White-rot fungus</name>
    <name type="synonym">Gelatoporia subvermispora</name>
    <dbReference type="NCBI Taxonomy" id="914234"/>
    <lineage>
        <taxon>Eukaryota</taxon>
        <taxon>Fungi</taxon>
        <taxon>Dikarya</taxon>
        <taxon>Basidiomycota</taxon>
        <taxon>Agaricomycotina</taxon>
        <taxon>Agaricomycetes</taxon>
        <taxon>Polyporales</taxon>
        <taxon>Gelatoporiaceae</taxon>
        <taxon>Gelatoporia</taxon>
    </lineage>
</organism>